<dbReference type="RefSeq" id="WP_159522491.1">
    <property type="nucleotide sequence ID" value="NZ_CP053642.1"/>
</dbReference>
<evidence type="ECO:0000313" key="1">
    <source>
        <dbReference type="EMBL" id="QKD80388.1"/>
    </source>
</evidence>
<dbReference type="SFLD" id="SFLDS00003">
    <property type="entry name" value="Haloacid_Dehalogenase"/>
    <property type="match status" value="1"/>
</dbReference>
<dbReference type="KEGG" id="amam:HPC72_09360"/>
<keyword evidence="2" id="KW-1185">Reference proteome</keyword>
<dbReference type="Gene3D" id="3.40.50.1000">
    <property type="entry name" value="HAD superfamily/HAD-like"/>
    <property type="match status" value="1"/>
</dbReference>
<dbReference type="InterPro" id="IPR023214">
    <property type="entry name" value="HAD_sf"/>
</dbReference>
<dbReference type="Gene3D" id="1.10.150.240">
    <property type="entry name" value="Putative phosphatase, domain 2"/>
    <property type="match status" value="1"/>
</dbReference>
<dbReference type="Pfam" id="PF00702">
    <property type="entry name" value="Hydrolase"/>
    <property type="match status" value="1"/>
</dbReference>
<dbReference type="PANTHER" id="PTHR43481">
    <property type="entry name" value="FRUCTOSE-1-PHOSPHATE PHOSPHATASE"/>
    <property type="match status" value="1"/>
</dbReference>
<dbReference type="PRINTS" id="PR00413">
    <property type="entry name" value="HADHALOGNASE"/>
</dbReference>
<organism evidence="1 2">
    <name type="scientific">Actinomyces marmotae</name>
    <dbReference type="NCBI Taxonomy" id="2737173"/>
    <lineage>
        <taxon>Bacteria</taxon>
        <taxon>Bacillati</taxon>
        <taxon>Actinomycetota</taxon>
        <taxon>Actinomycetes</taxon>
        <taxon>Actinomycetales</taxon>
        <taxon>Actinomycetaceae</taxon>
        <taxon>Actinomyces</taxon>
    </lineage>
</organism>
<dbReference type="SFLD" id="SFLDG01129">
    <property type="entry name" value="C1.5:_HAD__Beta-PGM__Phosphata"/>
    <property type="match status" value="1"/>
</dbReference>
<dbReference type="InterPro" id="IPR006439">
    <property type="entry name" value="HAD-SF_hydro_IA"/>
</dbReference>
<name>A0A6M8B219_9ACTO</name>
<protein>
    <submittedName>
        <fullName evidence="1">HAD family phosphatase</fullName>
    </submittedName>
</protein>
<dbReference type="InterPro" id="IPR051806">
    <property type="entry name" value="HAD-like_SPP"/>
</dbReference>
<accession>A0A6M8B219</accession>
<dbReference type="NCBIfam" id="TIGR01509">
    <property type="entry name" value="HAD-SF-IA-v3"/>
    <property type="match status" value="1"/>
</dbReference>
<dbReference type="GO" id="GO:0050308">
    <property type="term" value="F:sugar-phosphatase activity"/>
    <property type="evidence" value="ECO:0007669"/>
    <property type="project" value="TreeGrafter"/>
</dbReference>
<dbReference type="EMBL" id="CP053642">
    <property type="protein sequence ID" value="QKD80388.1"/>
    <property type="molecule type" value="Genomic_DNA"/>
</dbReference>
<proteinExistence type="predicted"/>
<dbReference type="InterPro" id="IPR023198">
    <property type="entry name" value="PGP-like_dom2"/>
</dbReference>
<gene>
    <name evidence="1" type="ORF">HPC72_09360</name>
</gene>
<evidence type="ECO:0000313" key="2">
    <source>
        <dbReference type="Proteomes" id="UP000504752"/>
    </source>
</evidence>
<dbReference type="AlphaFoldDB" id="A0A6M8B219"/>
<dbReference type="InterPro" id="IPR036412">
    <property type="entry name" value="HAD-like_sf"/>
</dbReference>
<dbReference type="SUPFAM" id="SSF56784">
    <property type="entry name" value="HAD-like"/>
    <property type="match status" value="1"/>
</dbReference>
<dbReference type="CDD" id="cd07505">
    <property type="entry name" value="HAD_BPGM-like"/>
    <property type="match status" value="1"/>
</dbReference>
<dbReference type="Proteomes" id="UP000504752">
    <property type="component" value="Chromosome"/>
</dbReference>
<sequence length="259" mass="26528">MAITVAPSRPGFTIRAVLWDMDGTLMNSQPFWDEAFVARTRAAGGTPTPRIVERLTGASIETVRRLMAETGAVPDWTDPAAGALFAAIADDVEARVAAAPPLLPGAERITSALAQIGVAQAIVSASPRRIVESVARALGDVFAVTVTGDDGAGAKPDPLPYATAVERLGLTPAECVVVEDSATGAASARANGIHVVQIGAAKSFPADPGLIAVPDLASVTPHTLLWEEWWNAPAGSAGCADRAATARRRVPAGSAPGAR</sequence>
<dbReference type="PANTHER" id="PTHR43481:SF4">
    <property type="entry name" value="GLYCEROL-1-PHOSPHATE PHOSPHOHYDROLASE 1-RELATED"/>
    <property type="match status" value="1"/>
</dbReference>
<reference evidence="1 2" key="1">
    <citation type="submission" date="2020-05" db="EMBL/GenBank/DDBJ databases">
        <title>Actinomyces sp. zg-325.</title>
        <authorList>
            <person name="Yang C."/>
        </authorList>
    </citation>
    <scope>NUCLEOTIDE SEQUENCE [LARGE SCALE GENOMIC DNA]</scope>
    <source>
        <strain evidence="2">zg-325</strain>
    </source>
</reference>